<name>A0A1F6FX09_9BACT</name>
<feature type="domain" description="BsaWI restriction endonuclease type 2" evidence="1">
    <location>
        <begin position="98"/>
        <end position="201"/>
    </location>
</feature>
<reference evidence="2 3" key="1">
    <citation type="journal article" date="2016" name="Nat. Commun.">
        <title>Thousands of microbial genomes shed light on interconnected biogeochemical processes in an aquifer system.</title>
        <authorList>
            <person name="Anantharaman K."/>
            <person name="Brown C.T."/>
            <person name="Hug L.A."/>
            <person name="Sharon I."/>
            <person name="Castelle C.J."/>
            <person name="Probst A.J."/>
            <person name="Thomas B.C."/>
            <person name="Singh A."/>
            <person name="Wilkins M.J."/>
            <person name="Karaoz U."/>
            <person name="Brodie E.L."/>
            <person name="Williams K.H."/>
            <person name="Hubbard S.S."/>
            <person name="Banfield J.F."/>
        </authorList>
    </citation>
    <scope>NUCLEOTIDE SEQUENCE [LARGE SCALE GENOMIC DNA]</scope>
</reference>
<proteinExistence type="predicted"/>
<gene>
    <name evidence="2" type="ORF">A3H55_01905</name>
</gene>
<dbReference type="EMBL" id="MFMZ01000049">
    <property type="protein sequence ID" value="OGG90391.1"/>
    <property type="molecule type" value="Genomic_DNA"/>
</dbReference>
<dbReference type="GO" id="GO:0032259">
    <property type="term" value="P:methylation"/>
    <property type="evidence" value="ECO:0007669"/>
    <property type="project" value="UniProtKB-KW"/>
</dbReference>
<dbReference type="GO" id="GO:0008168">
    <property type="term" value="F:methyltransferase activity"/>
    <property type="evidence" value="ECO:0007669"/>
    <property type="project" value="UniProtKB-KW"/>
</dbReference>
<keyword evidence="2" id="KW-0808">Transferase</keyword>
<accession>A0A1F6FX09</accession>
<evidence type="ECO:0000313" key="3">
    <source>
        <dbReference type="Proteomes" id="UP000177998"/>
    </source>
</evidence>
<keyword evidence="2" id="KW-0489">Methyltransferase</keyword>
<dbReference type="AlphaFoldDB" id="A0A1F6FX09"/>
<dbReference type="STRING" id="1798564.A3H55_01905"/>
<dbReference type="Proteomes" id="UP000177998">
    <property type="component" value="Unassembled WGS sequence"/>
</dbReference>
<evidence type="ECO:0000259" key="1">
    <source>
        <dbReference type="Pfam" id="PF18643"/>
    </source>
</evidence>
<dbReference type="Pfam" id="PF18643">
    <property type="entry name" value="RE_BsaWI"/>
    <property type="match status" value="1"/>
</dbReference>
<protein>
    <submittedName>
        <fullName evidence="2">DNA modification methylase</fullName>
    </submittedName>
</protein>
<organism evidence="2 3">
    <name type="scientific">Candidatus Kuenenbacteria bacterium RIFCSPLOWO2_02_FULL_42_16</name>
    <dbReference type="NCBI Taxonomy" id="1798564"/>
    <lineage>
        <taxon>Bacteria</taxon>
        <taxon>Candidatus Kueneniibacteriota</taxon>
    </lineage>
</organism>
<dbReference type="InterPro" id="IPR041551">
    <property type="entry name" value="RE_BsaWI"/>
</dbReference>
<comment type="caution">
    <text evidence="2">The sequence shown here is derived from an EMBL/GenBank/DDBJ whole genome shotgun (WGS) entry which is preliminary data.</text>
</comment>
<evidence type="ECO:0000313" key="2">
    <source>
        <dbReference type="EMBL" id="OGG90391.1"/>
    </source>
</evidence>
<sequence length="227" mass="26713">MTYKDVINLYEKYRKIYKTDTYKYISKILREVKIIHYQDFLKNPTPKKDHEQSWKPFKGNALERLIDYILKEKIEEMGLRLINGKKVDRTEPKNLSIELQTVKRNLSIDFGKFGFHIPDVDLIIYNPNNFKVIAVISSKSSMRERIAQSAYWKFKMKNYSLTEHIKVFLASPDEDGNFTEIKGTNKSRVIVEADLDGAYIMSEVPIKESEKIKTFDKFIGDLKKLLK</sequence>